<dbReference type="AlphaFoldDB" id="A0A229SST5"/>
<feature type="transmembrane region" description="Helical" evidence="1">
    <location>
        <begin position="134"/>
        <end position="155"/>
    </location>
</feature>
<keyword evidence="3" id="KW-1185">Reference proteome</keyword>
<keyword evidence="1" id="KW-0472">Membrane</keyword>
<reference evidence="3" key="1">
    <citation type="submission" date="2017-07" db="EMBL/GenBank/DDBJ databases">
        <title>Comparative genome mining reveals phylogenetic distribution patterns of secondary metabolites in Amycolatopsis.</title>
        <authorList>
            <person name="Adamek M."/>
            <person name="Alanjary M."/>
            <person name="Sales-Ortells H."/>
            <person name="Goodfellow M."/>
            <person name="Bull A.T."/>
            <person name="Kalinowski J."/>
            <person name="Ziemert N."/>
        </authorList>
    </citation>
    <scope>NUCLEOTIDE SEQUENCE [LARGE SCALE GENOMIC DNA]</scope>
    <source>
        <strain evidence="3">H5</strain>
    </source>
</reference>
<name>A0A229SST5_9PSEU</name>
<organism evidence="2 3">
    <name type="scientific">Amycolatopsis vastitatis</name>
    <dbReference type="NCBI Taxonomy" id="1905142"/>
    <lineage>
        <taxon>Bacteria</taxon>
        <taxon>Bacillati</taxon>
        <taxon>Actinomycetota</taxon>
        <taxon>Actinomycetes</taxon>
        <taxon>Pseudonocardiales</taxon>
        <taxon>Pseudonocardiaceae</taxon>
        <taxon>Amycolatopsis</taxon>
    </lineage>
</organism>
<evidence type="ECO:0000313" key="3">
    <source>
        <dbReference type="Proteomes" id="UP000215199"/>
    </source>
</evidence>
<keyword evidence="1" id="KW-1133">Transmembrane helix</keyword>
<feature type="transmembrane region" description="Helical" evidence="1">
    <location>
        <begin position="38"/>
        <end position="57"/>
    </location>
</feature>
<feature type="transmembrane region" description="Helical" evidence="1">
    <location>
        <begin position="78"/>
        <end position="97"/>
    </location>
</feature>
<dbReference type="OrthoDB" id="4935320at2"/>
<evidence type="ECO:0000256" key="1">
    <source>
        <dbReference type="SAM" id="Phobius"/>
    </source>
</evidence>
<sequence length="198" mass="20551">MLRFARLATEVLAPWVWVLTLPLAVSWSATGHRPLPALGWGLLIAVTGSLLPMALIVHGAKRGKWDGHHVTNRAGRRVPLLFAGVSLGLGFAGLLAGGAPAPLVALAASMLASLVVAVAITFGAKFKISLHAAVASAAVVVLTLTYGPWALLLALPVVWVAWSRVRLRDHTTPEVLAGLLMGVVVGGGGYWALLTALS</sequence>
<feature type="transmembrane region" description="Helical" evidence="1">
    <location>
        <begin position="175"/>
        <end position="197"/>
    </location>
</feature>
<dbReference type="RefSeq" id="WP_093952436.1">
    <property type="nucleotide sequence ID" value="NZ_NMUL01000045.1"/>
</dbReference>
<protein>
    <submittedName>
        <fullName evidence="2">Uncharacterized protein</fullName>
    </submittedName>
</protein>
<evidence type="ECO:0000313" key="2">
    <source>
        <dbReference type="EMBL" id="OXM61711.1"/>
    </source>
</evidence>
<accession>A0A229SST5</accession>
<comment type="caution">
    <text evidence="2">The sequence shown here is derived from an EMBL/GenBank/DDBJ whole genome shotgun (WGS) entry which is preliminary data.</text>
</comment>
<gene>
    <name evidence="2" type="ORF">CF165_38055</name>
</gene>
<keyword evidence="1" id="KW-0812">Transmembrane</keyword>
<feature type="transmembrane region" description="Helical" evidence="1">
    <location>
        <begin position="103"/>
        <end position="122"/>
    </location>
</feature>
<proteinExistence type="predicted"/>
<dbReference type="EMBL" id="NMUL01000045">
    <property type="protein sequence ID" value="OXM61711.1"/>
    <property type="molecule type" value="Genomic_DNA"/>
</dbReference>
<dbReference type="Proteomes" id="UP000215199">
    <property type="component" value="Unassembled WGS sequence"/>
</dbReference>